<keyword evidence="3" id="KW-1185">Reference proteome</keyword>
<name>A0AAD9FPR4_PAPLA</name>
<evidence type="ECO:0000256" key="1">
    <source>
        <dbReference type="SAM" id="MobiDB-lite"/>
    </source>
</evidence>
<evidence type="ECO:0000313" key="2">
    <source>
        <dbReference type="EMBL" id="KAK1920787.1"/>
    </source>
</evidence>
<comment type="caution">
    <text evidence="2">The sequence shown here is derived from an EMBL/GenBank/DDBJ whole genome shotgun (WGS) entry which is preliminary data.</text>
</comment>
<accession>A0AAD9FPR4</accession>
<feature type="compositionally biased region" description="Polar residues" evidence="1">
    <location>
        <begin position="60"/>
        <end position="86"/>
    </location>
</feature>
<sequence>MARQPPPNPFYGTSSSTSNPSPTSPPPAYSRPVPPAPTPPPASAPVTYGSLSDLGKGRANTPTGYTYTPDATRQGYRSHTPVTESSAPAVPPRNMPPPPSNYGVNLPREPPRRTVGNERAAGATPPPAVPARPGGSRLQQAQTTAAGYIPNSVSATATSLGDKVKDGFDSIATQQRREQVVSGAGKVAAGAAKLAGKAAWSLGKFASGSK</sequence>
<protein>
    <submittedName>
        <fullName evidence="2">Uncharacterized protein</fullName>
    </submittedName>
</protein>
<evidence type="ECO:0000313" key="3">
    <source>
        <dbReference type="Proteomes" id="UP001182556"/>
    </source>
</evidence>
<dbReference type="Proteomes" id="UP001182556">
    <property type="component" value="Unassembled WGS sequence"/>
</dbReference>
<gene>
    <name evidence="2" type="ORF">DB88DRAFT_501051</name>
</gene>
<feature type="compositionally biased region" description="Pro residues" evidence="1">
    <location>
        <begin position="22"/>
        <end position="43"/>
    </location>
</feature>
<organism evidence="2 3">
    <name type="scientific">Papiliotrema laurentii</name>
    <name type="common">Cryptococcus laurentii</name>
    <dbReference type="NCBI Taxonomy" id="5418"/>
    <lineage>
        <taxon>Eukaryota</taxon>
        <taxon>Fungi</taxon>
        <taxon>Dikarya</taxon>
        <taxon>Basidiomycota</taxon>
        <taxon>Agaricomycotina</taxon>
        <taxon>Tremellomycetes</taxon>
        <taxon>Tremellales</taxon>
        <taxon>Rhynchogastremaceae</taxon>
        <taxon>Papiliotrema</taxon>
    </lineage>
</organism>
<dbReference type="EMBL" id="JAODAN010000012">
    <property type="protein sequence ID" value="KAK1920787.1"/>
    <property type="molecule type" value="Genomic_DNA"/>
</dbReference>
<dbReference type="AlphaFoldDB" id="A0AAD9FPR4"/>
<feature type="region of interest" description="Disordered" evidence="1">
    <location>
        <begin position="1"/>
        <end position="142"/>
    </location>
</feature>
<proteinExistence type="predicted"/>
<feature type="compositionally biased region" description="Pro residues" evidence="1">
    <location>
        <begin position="89"/>
        <end position="100"/>
    </location>
</feature>
<reference evidence="2" key="1">
    <citation type="submission" date="2023-02" db="EMBL/GenBank/DDBJ databases">
        <title>Identification and recombinant expression of a fungal hydrolase from Papiliotrema laurentii that hydrolyzes apple cutin and clears colloidal polyester polyurethane.</title>
        <authorList>
            <consortium name="DOE Joint Genome Institute"/>
            <person name="Roman V.A."/>
            <person name="Bojanowski C."/>
            <person name="Crable B.R."/>
            <person name="Wagner D.N."/>
            <person name="Hung C.S."/>
            <person name="Nadeau L.J."/>
            <person name="Schratz L."/>
            <person name="Haridas S."/>
            <person name="Pangilinan J."/>
            <person name="Lipzen A."/>
            <person name="Na H."/>
            <person name="Yan M."/>
            <person name="Ng V."/>
            <person name="Grigoriev I.V."/>
            <person name="Spatafora J.W."/>
            <person name="Barlow D."/>
            <person name="Biffinger J."/>
            <person name="Kelley-Loughnane N."/>
            <person name="Varaljay V.A."/>
            <person name="Crookes-Goodson W.J."/>
        </authorList>
    </citation>
    <scope>NUCLEOTIDE SEQUENCE</scope>
    <source>
        <strain evidence="2">5307AH</strain>
    </source>
</reference>